<dbReference type="InterPro" id="IPR017871">
    <property type="entry name" value="ABC_transporter-like_CS"/>
</dbReference>
<dbReference type="SUPFAM" id="SSF52540">
    <property type="entry name" value="P-loop containing nucleoside triphosphate hydrolases"/>
    <property type="match status" value="2"/>
</dbReference>
<dbReference type="InterPro" id="IPR044726">
    <property type="entry name" value="ABCC_6TM_D2"/>
</dbReference>
<gene>
    <name evidence="11" type="ORF">B0T21DRAFT_352610</name>
</gene>
<organism evidence="11 12">
    <name type="scientific">Apiosordaria backusii</name>
    <dbReference type="NCBI Taxonomy" id="314023"/>
    <lineage>
        <taxon>Eukaryota</taxon>
        <taxon>Fungi</taxon>
        <taxon>Dikarya</taxon>
        <taxon>Ascomycota</taxon>
        <taxon>Pezizomycotina</taxon>
        <taxon>Sordariomycetes</taxon>
        <taxon>Sordariomycetidae</taxon>
        <taxon>Sordariales</taxon>
        <taxon>Lasiosphaeriaceae</taxon>
        <taxon>Apiosordaria</taxon>
    </lineage>
</organism>
<dbReference type="GO" id="GO:0016020">
    <property type="term" value="C:membrane"/>
    <property type="evidence" value="ECO:0007669"/>
    <property type="project" value="UniProtKB-SubCell"/>
</dbReference>
<accession>A0AA40A750</accession>
<dbReference type="Proteomes" id="UP001172159">
    <property type="component" value="Unassembled WGS sequence"/>
</dbReference>
<keyword evidence="2" id="KW-0813">Transport</keyword>
<evidence type="ECO:0000256" key="4">
    <source>
        <dbReference type="ARBA" id="ARBA00022741"/>
    </source>
</evidence>
<keyword evidence="4" id="KW-0547">Nucleotide-binding</keyword>
<dbReference type="Gene3D" id="1.20.1560.10">
    <property type="entry name" value="ABC transporter type 1, transmembrane domain"/>
    <property type="match status" value="2"/>
</dbReference>
<feature type="domain" description="ABC transmembrane type-1" evidence="10">
    <location>
        <begin position="864"/>
        <end position="994"/>
    </location>
</feature>
<evidence type="ECO:0000259" key="10">
    <source>
        <dbReference type="PROSITE" id="PS50929"/>
    </source>
</evidence>
<dbReference type="GO" id="GO:0140359">
    <property type="term" value="F:ABC-type transporter activity"/>
    <property type="evidence" value="ECO:0007669"/>
    <property type="project" value="InterPro"/>
</dbReference>
<dbReference type="PANTHER" id="PTHR24223:SF404">
    <property type="entry name" value="ABC MULTIDRUG TRANSPORTER (EUROFUNG)-RELATED"/>
    <property type="match status" value="1"/>
</dbReference>
<dbReference type="FunFam" id="1.20.1560.10:FF:000055">
    <property type="entry name" value="ABC multidrug transporter (Eurofung)"/>
    <property type="match status" value="1"/>
</dbReference>
<dbReference type="InterPro" id="IPR027417">
    <property type="entry name" value="P-loop_NTPase"/>
</dbReference>
<feature type="transmembrane region" description="Helical" evidence="8">
    <location>
        <begin position="499"/>
        <end position="522"/>
    </location>
</feature>
<evidence type="ECO:0000313" key="11">
    <source>
        <dbReference type="EMBL" id="KAK0710401.1"/>
    </source>
</evidence>
<protein>
    <submittedName>
        <fullName evidence="11">P-loop containing nucleoside triphosphate hydrolase protein</fullName>
    </submittedName>
</protein>
<dbReference type="PROSITE" id="PS50929">
    <property type="entry name" value="ABC_TM1F"/>
    <property type="match status" value="2"/>
</dbReference>
<evidence type="ECO:0000256" key="7">
    <source>
        <dbReference type="ARBA" id="ARBA00023136"/>
    </source>
</evidence>
<dbReference type="CDD" id="cd18580">
    <property type="entry name" value="ABC_6TM_ABCC_D2"/>
    <property type="match status" value="1"/>
</dbReference>
<dbReference type="AlphaFoldDB" id="A0AA40A750"/>
<feature type="transmembrane region" description="Helical" evidence="8">
    <location>
        <begin position="34"/>
        <end position="54"/>
    </location>
</feature>
<dbReference type="SMART" id="SM00382">
    <property type="entry name" value="AAA"/>
    <property type="match status" value="2"/>
</dbReference>
<feature type="transmembrane region" description="Helical" evidence="8">
    <location>
        <begin position="234"/>
        <end position="252"/>
    </location>
</feature>
<dbReference type="Gene3D" id="3.40.50.300">
    <property type="entry name" value="P-loop containing nucleotide triphosphate hydrolases"/>
    <property type="match status" value="2"/>
</dbReference>
<feature type="transmembrane region" description="Helical" evidence="8">
    <location>
        <begin position="936"/>
        <end position="956"/>
    </location>
</feature>
<reference evidence="11" key="1">
    <citation type="submission" date="2023-06" db="EMBL/GenBank/DDBJ databases">
        <title>Genome-scale phylogeny and comparative genomics of the fungal order Sordariales.</title>
        <authorList>
            <consortium name="Lawrence Berkeley National Laboratory"/>
            <person name="Hensen N."/>
            <person name="Bonometti L."/>
            <person name="Westerberg I."/>
            <person name="Brannstrom I.O."/>
            <person name="Guillou S."/>
            <person name="Cros-Aarteil S."/>
            <person name="Calhoun S."/>
            <person name="Haridas S."/>
            <person name="Kuo A."/>
            <person name="Mondo S."/>
            <person name="Pangilinan J."/>
            <person name="Riley R."/>
            <person name="Labutti K."/>
            <person name="Andreopoulos B."/>
            <person name="Lipzen A."/>
            <person name="Chen C."/>
            <person name="Yanf M."/>
            <person name="Daum C."/>
            <person name="Ng V."/>
            <person name="Clum A."/>
            <person name="Steindorff A."/>
            <person name="Ohm R."/>
            <person name="Martin F."/>
            <person name="Silar P."/>
            <person name="Natvig D."/>
            <person name="Lalanne C."/>
            <person name="Gautier V."/>
            <person name="Ament-Velasquez S.L."/>
            <person name="Kruys A."/>
            <person name="Hutchinson M.I."/>
            <person name="Powell A.J."/>
            <person name="Barry K."/>
            <person name="Miller A.N."/>
            <person name="Grigoriev I.V."/>
            <person name="Debuchy R."/>
            <person name="Gladieux P."/>
            <person name="Thoren M.H."/>
            <person name="Johannesson H."/>
        </authorList>
    </citation>
    <scope>NUCLEOTIDE SEQUENCE</scope>
    <source>
        <strain evidence="11">CBS 540.89</strain>
    </source>
</reference>
<evidence type="ECO:0000256" key="1">
    <source>
        <dbReference type="ARBA" id="ARBA00004141"/>
    </source>
</evidence>
<proteinExistence type="predicted"/>
<keyword evidence="7 8" id="KW-0472">Membrane</keyword>
<sequence length="1178" mass="129317">MALCSATIDNTFGPRVDVQCREFDFTLLFEDISFIALPSVIFLVTSPIRLWALWGLPLEVRSRKIAITKLNLGFKLGTWLIPSSVLATAALSSAALQSYFEDQRSIRPSDLLVLYFSFRAILYIPTLRSLWQIDVTLAPRLTWTLLFINNAALAFLESARKRNLIRPPGPNATKEQTAGFWSRGFLSWVLPFLKIGNSQILDLPAIPKVDRDLQAISNWTEINKKWRQSSSSRYRLLIATLSASRWTIILAVPPRLALSTFRFCLPFLIESAVTYLNSTAEELRGQYYGYGLIGACGLVFLGIGLSRALYSRQTNRLMSKVRASLIATIYHHTTTLRACDAKDSAAVTLMGTDVERIVEALRLFHELWAAVPEVGIAVWLLARQISWACVAPLLVCLVHFGPAQKLWVEKVQDRVAVTASMLSDMKVVKMLGLTIAMENLVDKLRKAELHASEKFRRLLVWQILLGNGPEMIAPFVTFAMYAVIAVVSKDQTLLSSQALAALSLLGLMTAPLIAFCQALPAVPQAAACFGRIQEFCLKSIPPSSPSSHAPPSRDEASVSAVPLRTLIVTRSLKKKLFSFHHADISWPPNDTPVIQDLSLTISAGFTAIIGSVASGKSTLLASLIGETTIQSGTTTPCLSPAAFCFQTPWIMDDTLRHNITGGSEFDQKWYDFSVFSCCLDKDITTMPMGDITLAGPNGSSLSGGQRQRLTLARAVYSRLPVVVLDDTLSGLDPTTTGTILSRLFSNRGHFRAAGISLVIATHNKNILHYMDTVIILGEGRLRYSGKPEDITDQELGLDVSKQAIFSTHSGDIQDTNREGQPLNIPAINSLVSDVLDPARGQAPRQEGSWAVYGYYCRSARPCHIVLWIRYYLRTSRQVRLIDIEAKAPLYKHFIETVTGVATIRTFGWESTFLRRNQEMLDQSQAPYYMLLCIQQWLALVLDLIVGGIAVTLVAIAMTSNGAISGGSLGVALVLVLNFNINLAGTIQSWTALETSVGAVARVRDFVKHTPSETTTHSDGPPPGVNWPSKGGIEFQGVEARYSYKIVIAGSTGSGKTSIIMSLLKLVDVTAGEITIDGVDLAGYLPSAVAARLNVVPQEPFFLPGSVRYNFNPTGELPDQDIEAAIRKVGLWEKLQGVQGLDTELVLSEWSHGERQLLCLARALMSPSRILILDEATSR</sequence>
<evidence type="ECO:0000256" key="6">
    <source>
        <dbReference type="ARBA" id="ARBA00022989"/>
    </source>
</evidence>
<dbReference type="InterPro" id="IPR050173">
    <property type="entry name" value="ABC_transporter_C-like"/>
</dbReference>
<dbReference type="InterPro" id="IPR003593">
    <property type="entry name" value="AAA+_ATPase"/>
</dbReference>
<evidence type="ECO:0000313" key="12">
    <source>
        <dbReference type="Proteomes" id="UP001172159"/>
    </source>
</evidence>
<dbReference type="InterPro" id="IPR036640">
    <property type="entry name" value="ABC1_TM_sf"/>
</dbReference>
<keyword evidence="3 8" id="KW-0812">Transmembrane</keyword>
<dbReference type="InterPro" id="IPR003439">
    <property type="entry name" value="ABC_transporter-like_ATP-bd"/>
</dbReference>
<name>A0AA40A750_9PEZI</name>
<evidence type="ECO:0000256" key="3">
    <source>
        <dbReference type="ARBA" id="ARBA00022692"/>
    </source>
</evidence>
<dbReference type="PANTHER" id="PTHR24223">
    <property type="entry name" value="ATP-BINDING CASSETTE SUB-FAMILY C"/>
    <property type="match status" value="1"/>
</dbReference>
<keyword evidence="11" id="KW-0378">Hydrolase</keyword>
<dbReference type="PROSITE" id="PS50893">
    <property type="entry name" value="ABC_TRANSPORTER_2"/>
    <property type="match status" value="1"/>
</dbReference>
<comment type="caution">
    <text evidence="11">The sequence shown here is derived from an EMBL/GenBank/DDBJ whole genome shotgun (WGS) entry which is preliminary data.</text>
</comment>
<dbReference type="EMBL" id="JAUKTV010000017">
    <property type="protein sequence ID" value="KAK0710401.1"/>
    <property type="molecule type" value="Genomic_DNA"/>
</dbReference>
<feature type="domain" description="ABC transporter" evidence="9">
    <location>
        <begin position="579"/>
        <end position="803"/>
    </location>
</feature>
<keyword evidence="12" id="KW-1185">Reference proteome</keyword>
<keyword evidence="5" id="KW-0067">ATP-binding</keyword>
<dbReference type="GO" id="GO:0016887">
    <property type="term" value="F:ATP hydrolysis activity"/>
    <property type="evidence" value="ECO:0007669"/>
    <property type="project" value="InterPro"/>
</dbReference>
<feature type="transmembrane region" description="Helical" evidence="8">
    <location>
        <begin position="458"/>
        <end position="487"/>
    </location>
</feature>
<evidence type="ECO:0000259" key="9">
    <source>
        <dbReference type="PROSITE" id="PS50893"/>
    </source>
</evidence>
<dbReference type="SUPFAM" id="SSF90123">
    <property type="entry name" value="ABC transporter transmembrane region"/>
    <property type="match status" value="2"/>
</dbReference>
<comment type="subcellular location">
    <subcellularLocation>
        <location evidence="1">Membrane</location>
        <topology evidence="1">Multi-pass membrane protein</topology>
    </subcellularLocation>
</comment>
<evidence type="ECO:0000256" key="5">
    <source>
        <dbReference type="ARBA" id="ARBA00022840"/>
    </source>
</evidence>
<evidence type="ECO:0000256" key="2">
    <source>
        <dbReference type="ARBA" id="ARBA00022448"/>
    </source>
</evidence>
<feature type="transmembrane region" description="Helical" evidence="8">
    <location>
        <begin position="962"/>
        <end position="980"/>
    </location>
</feature>
<feature type="transmembrane region" description="Helical" evidence="8">
    <location>
        <begin position="287"/>
        <end position="310"/>
    </location>
</feature>
<dbReference type="Pfam" id="PF00005">
    <property type="entry name" value="ABC_tran"/>
    <property type="match status" value="2"/>
</dbReference>
<dbReference type="PROSITE" id="PS00211">
    <property type="entry name" value="ABC_TRANSPORTER_1"/>
    <property type="match status" value="1"/>
</dbReference>
<dbReference type="GO" id="GO:0005524">
    <property type="term" value="F:ATP binding"/>
    <property type="evidence" value="ECO:0007669"/>
    <property type="project" value="UniProtKB-KW"/>
</dbReference>
<feature type="domain" description="ABC transmembrane type-1" evidence="10">
    <location>
        <begin position="256"/>
        <end position="524"/>
    </location>
</feature>
<evidence type="ECO:0000256" key="8">
    <source>
        <dbReference type="SAM" id="Phobius"/>
    </source>
</evidence>
<dbReference type="InterPro" id="IPR011527">
    <property type="entry name" value="ABC1_TM_dom"/>
</dbReference>
<dbReference type="Pfam" id="PF00664">
    <property type="entry name" value="ABC_membrane"/>
    <property type="match status" value="2"/>
</dbReference>
<keyword evidence="6 8" id="KW-1133">Transmembrane helix</keyword>